<organism evidence="2 3">
    <name type="scientific">Xylaria flabelliformis</name>
    <dbReference type="NCBI Taxonomy" id="2512241"/>
    <lineage>
        <taxon>Eukaryota</taxon>
        <taxon>Fungi</taxon>
        <taxon>Dikarya</taxon>
        <taxon>Ascomycota</taxon>
        <taxon>Pezizomycotina</taxon>
        <taxon>Sordariomycetes</taxon>
        <taxon>Xylariomycetidae</taxon>
        <taxon>Xylariales</taxon>
        <taxon>Xylariaceae</taxon>
        <taxon>Xylaria</taxon>
    </lineage>
</organism>
<dbReference type="Pfam" id="PF14555">
    <property type="entry name" value="UBA_4"/>
    <property type="match status" value="1"/>
</dbReference>
<feature type="compositionally biased region" description="Polar residues" evidence="1">
    <location>
        <begin position="853"/>
        <end position="863"/>
    </location>
</feature>
<dbReference type="PANTHER" id="PTHR39597:SF1">
    <property type="entry name" value="UBA DOMAIN-CONTAINING PROTEIN RUP1"/>
    <property type="match status" value="1"/>
</dbReference>
<feature type="compositionally biased region" description="Basic and acidic residues" evidence="1">
    <location>
        <begin position="913"/>
        <end position="922"/>
    </location>
</feature>
<feature type="region of interest" description="Disordered" evidence="1">
    <location>
        <begin position="128"/>
        <end position="160"/>
    </location>
</feature>
<dbReference type="Proteomes" id="UP000319160">
    <property type="component" value="Unassembled WGS sequence"/>
</dbReference>
<proteinExistence type="predicted"/>
<dbReference type="AlphaFoldDB" id="A0A553HYK1"/>
<keyword evidence="3" id="KW-1185">Reference proteome</keyword>
<dbReference type="STRING" id="2512241.A0A553HYK1"/>
<evidence type="ECO:0000256" key="1">
    <source>
        <dbReference type="SAM" id="MobiDB-lite"/>
    </source>
</evidence>
<feature type="region of interest" description="Disordered" evidence="1">
    <location>
        <begin position="846"/>
        <end position="953"/>
    </location>
</feature>
<evidence type="ECO:0000313" key="2">
    <source>
        <dbReference type="EMBL" id="TRX93018.1"/>
    </source>
</evidence>
<dbReference type="GO" id="GO:0016579">
    <property type="term" value="P:protein deubiquitination"/>
    <property type="evidence" value="ECO:0007669"/>
    <property type="project" value="TreeGrafter"/>
</dbReference>
<dbReference type="OrthoDB" id="4489171at2759"/>
<dbReference type="InterPro" id="IPR055335">
    <property type="entry name" value="Ucp6/RUP1"/>
</dbReference>
<comment type="caution">
    <text evidence="2">The sequence shown here is derived from an EMBL/GenBank/DDBJ whole genome shotgun (WGS) entry which is preliminary data.</text>
</comment>
<evidence type="ECO:0000313" key="3">
    <source>
        <dbReference type="Proteomes" id="UP000319160"/>
    </source>
</evidence>
<dbReference type="GO" id="GO:0005829">
    <property type="term" value="C:cytosol"/>
    <property type="evidence" value="ECO:0007669"/>
    <property type="project" value="TreeGrafter"/>
</dbReference>
<feature type="compositionally biased region" description="Basic and acidic residues" evidence="1">
    <location>
        <begin position="876"/>
        <end position="901"/>
    </location>
</feature>
<feature type="region of interest" description="Disordered" evidence="1">
    <location>
        <begin position="215"/>
        <end position="234"/>
    </location>
</feature>
<gene>
    <name evidence="2" type="ORF">FHL15_006156</name>
</gene>
<dbReference type="EMBL" id="VFLP01000032">
    <property type="protein sequence ID" value="TRX93018.1"/>
    <property type="molecule type" value="Genomic_DNA"/>
</dbReference>
<dbReference type="PANTHER" id="PTHR39597">
    <property type="entry name" value="UBA DOMAIN-CONTAINING PROTEIN RUP1"/>
    <property type="match status" value="1"/>
</dbReference>
<name>A0A553HYK1_9PEZI</name>
<accession>A0A553HYK1</accession>
<dbReference type="GO" id="GO:0005634">
    <property type="term" value="C:nucleus"/>
    <property type="evidence" value="ECO:0007669"/>
    <property type="project" value="TreeGrafter"/>
</dbReference>
<evidence type="ECO:0008006" key="4">
    <source>
        <dbReference type="Google" id="ProtNLM"/>
    </source>
</evidence>
<reference evidence="3" key="1">
    <citation type="submission" date="2019-06" db="EMBL/GenBank/DDBJ databases">
        <title>Draft genome sequence of the griseofulvin-producing fungus Xylaria cubensis strain G536.</title>
        <authorList>
            <person name="Mead M.E."/>
            <person name="Raja H.A."/>
            <person name="Steenwyk J.L."/>
            <person name="Knowles S.L."/>
            <person name="Oberlies N.H."/>
            <person name="Rokas A."/>
        </authorList>
    </citation>
    <scope>NUCLEOTIDE SEQUENCE [LARGE SCALE GENOMIC DNA]</scope>
    <source>
        <strain evidence="3">G536</strain>
    </source>
</reference>
<protein>
    <recommendedName>
        <fullName evidence="4">Ubiquitin interaction domain-containing protein</fullName>
    </recommendedName>
</protein>
<sequence length="953" mass="106223">MVAQLTYLGNRSTPYLSWVLLTLVLIHSPWIGGQIDSYARLAKPAASLLPGLTVFTMVLLDSPSEADIDQLLILLPISRAEAINRLKANGNNVEAATNEYFDNPKGTKDQWDESHFNTDREAFNIQGADELPSVGHVQNAAPTRPPSRANNRSPLGPANAAEEDADLARALAESAADSGITPQEVGVIDHQTNSKHFGPANRSEYDTEMWAMVSTKPDSRTEAADPPPSNRKRDIDAPVFLRQEKNYRIGSILSIYNQIPMARNFLLRCGKPAPTYGHNSEWWKGKPILKQDVLAKLATGADIWGDDAHPDFVEELHRLMAFLDKSDRSYASVDSLAQTKSIDESYGSWTPDVEDRLFQALHGASSHSPDCGIEQMTTTGKIMSVMPEPEGPNEEEESTTSFIFLDIVLDFDGYSWVNTLYDALDHLLWSSALSLDYTFPEDAKTAVLLKPAEVLTMRIGGVGLSKPCDIPAVFYADRYMNSRKELALHFQTQIREIKKALKKVAWTEAERTKCTGQICSFSVQGFDQEHDVHGCCRKMIEYAEHLLERQNKAVQWRQFQDQWRSGTPYSMDDLRLLHTWSGPSHFTDAEKADQERWKHIIKVCKEKIEEAGLAVNACKQKREELHSYLDVVRTRLTCEAHEVDDNHYVFRSDLDACHPEYWDPSIQYSLRGVATTSEVAYVCVRNVDGPSNPGESSLAKDQWWKIGYVQSDASPIKSEKVTLDDVLQAAGTDSKNPILIYASEAALTQEPIPLSDALRMFVKADNRSFQQELAQEERLQKTKNQIQESQTQDQPVTEITAVALAQLPDWPRGKRKHSVGSSVATNGSVRSDLANVELAFDDSQKVDHDLPQPTHQDSGSQCSKPGEVVESLSENQTREYEAPGSDEKERDKHQDHSRGDDANSDANNTSTSKKPEMSERKGGLNPFLVRAGPSAQTPTDIMDLDTEHGPGDG</sequence>